<keyword evidence="3" id="KW-0812">Transmembrane</keyword>
<dbReference type="InterPro" id="IPR049163">
    <property type="entry name" value="Pif1-like_2B_dom"/>
</dbReference>
<dbReference type="GO" id="GO:0006310">
    <property type="term" value="P:DNA recombination"/>
    <property type="evidence" value="ECO:0007669"/>
    <property type="project" value="UniProtKB-KW"/>
</dbReference>
<gene>
    <name evidence="7" type="ORF">Tci_370136</name>
</gene>
<keyword evidence="1" id="KW-0233">DNA recombination</keyword>
<accession>A0A699HFB7</accession>
<keyword evidence="1" id="KW-0234">DNA repair</keyword>
<name>A0A699HFB7_TANCI</name>
<dbReference type="Pfam" id="PF21530">
    <property type="entry name" value="Pif1_2B_dom"/>
    <property type="match status" value="1"/>
</dbReference>
<comment type="similarity">
    <text evidence="1">Belongs to the helicase family.</text>
</comment>
<dbReference type="Pfam" id="PF14214">
    <property type="entry name" value="Helitron_like_N"/>
    <property type="match status" value="1"/>
</dbReference>
<organism evidence="7">
    <name type="scientific">Tanacetum cinerariifolium</name>
    <name type="common">Dalmatian daisy</name>
    <name type="synonym">Chrysanthemum cinerariifolium</name>
    <dbReference type="NCBI Taxonomy" id="118510"/>
    <lineage>
        <taxon>Eukaryota</taxon>
        <taxon>Viridiplantae</taxon>
        <taxon>Streptophyta</taxon>
        <taxon>Embryophyta</taxon>
        <taxon>Tracheophyta</taxon>
        <taxon>Spermatophyta</taxon>
        <taxon>Magnoliopsida</taxon>
        <taxon>eudicotyledons</taxon>
        <taxon>Gunneridae</taxon>
        <taxon>Pentapetalae</taxon>
        <taxon>asterids</taxon>
        <taxon>campanulids</taxon>
        <taxon>Asterales</taxon>
        <taxon>Asteraceae</taxon>
        <taxon>Asteroideae</taxon>
        <taxon>Anthemideae</taxon>
        <taxon>Anthemidinae</taxon>
        <taxon>Tanacetum</taxon>
    </lineage>
</organism>
<evidence type="ECO:0000259" key="6">
    <source>
        <dbReference type="Pfam" id="PF21530"/>
    </source>
</evidence>
<comment type="caution">
    <text evidence="7">The sequence shown here is derived from an EMBL/GenBank/DDBJ whole genome shotgun (WGS) entry which is preliminary data.</text>
</comment>
<dbReference type="InterPro" id="IPR012340">
    <property type="entry name" value="NA-bd_OB-fold"/>
</dbReference>
<keyword evidence="1" id="KW-0067">ATP-binding</keyword>
<evidence type="ECO:0000313" key="7">
    <source>
        <dbReference type="EMBL" id="GEX98161.1"/>
    </source>
</evidence>
<feature type="region of interest" description="Disordered" evidence="2">
    <location>
        <begin position="201"/>
        <end position="247"/>
    </location>
</feature>
<evidence type="ECO:0000259" key="5">
    <source>
        <dbReference type="Pfam" id="PF14214"/>
    </source>
</evidence>
<dbReference type="InterPro" id="IPR010285">
    <property type="entry name" value="DNA_helicase_pif1-like_DEAD"/>
</dbReference>
<feature type="domain" description="DNA helicase Pif1-like 2B" evidence="6">
    <location>
        <begin position="1112"/>
        <end position="1149"/>
    </location>
</feature>
<comment type="catalytic activity">
    <reaction evidence="1">
        <text>ATP + H2O = ADP + phosphate + H(+)</text>
        <dbReference type="Rhea" id="RHEA:13065"/>
        <dbReference type="ChEBI" id="CHEBI:15377"/>
        <dbReference type="ChEBI" id="CHEBI:15378"/>
        <dbReference type="ChEBI" id="CHEBI:30616"/>
        <dbReference type="ChEBI" id="CHEBI:43474"/>
        <dbReference type="ChEBI" id="CHEBI:456216"/>
        <dbReference type="EC" id="5.6.2.3"/>
    </reaction>
</comment>
<dbReference type="InterPro" id="IPR027417">
    <property type="entry name" value="P-loop_NTPase"/>
</dbReference>
<protein>
    <recommendedName>
        <fullName evidence="1">ATP-dependent DNA helicase</fullName>
        <ecNumber evidence="1">5.6.2.3</ecNumber>
    </recommendedName>
</protein>
<dbReference type="GO" id="GO:0043139">
    <property type="term" value="F:5'-3' DNA helicase activity"/>
    <property type="evidence" value="ECO:0007669"/>
    <property type="project" value="UniProtKB-EC"/>
</dbReference>
<keyword evidence="3" id="KW-1133">Transmembrane helix</keyword>
<feature type="domain" description="Helitron helicase-like" evidence="5">
    <location>
        <begin position="470"/>
        <end position="581"/>
    </location>
</feature>
<dbReference type="GO" id="GO:0005524">
    <property type="term" value="F:ATP binding"/>
    <property type="evidence" value="ECO:0007669"/>
    <property type="project" value="UniProtKB-KW"/>
</dbReference>
<dbReference type="GO" id="GO:0016787">
    <property type="term" value="F:hydrolase activity"/>
    <property type="evidence" value="ECO:0007669"/>
    <property type="project" value="UniProtKB-KW"/>
</dbReference>
<proteinExistence type="inferred from homology"/>
<keyword evidence="1" id="KW-0227">DNA damage</keyword>
<feature type="compositionally biased region" description="Basic and acidic residues" evidence="2">
    <location>
        <begin position="206"/>
        <end position="215"/>
    </location>
</feature>
<dbReference type="GO" id="GO:0000723">
    <property type="term" value="P:telomere maintenance"/>
    <property type="evidence" value="ECO:0007669"/>
    <property type="project" value="InterPro"/>
</dbReference>
<reference evidence="7" key="1">
    <citation type="journal article" date="2019" name="Sci. Rep.">
        <title>Draft genome of Tanacetum cinerariifolium, the natural source of mosquito coil.</title>
        <authorList>
            <person name="Yamashiro T."/>
            <person name="Shiraishi A."/>
            <person name="Satake H."/>
            <person name="Nakayama K."/>
        </authorList>
    </citation>
    <scope>NUCLEOTIDE SEQUENCE</scope>
</reference>
<evidence type="ECO:0000256" key="2">
    <source>
        <dbReference type="SAM" id="MobiDB-lite"/>
    </source>
</evidence>
<feature type="compositionally biased region" description="Pro residues" evidence="2">
    <location>
        <begin position="1309"/>
        <end position="1318"/>
    </location>
</feature>
<dbReference type="PANTHER" id="PTHR10492">
    <property type="match status" value="1"/>
</dbReference>
<dbReference type="EMBL" id="BKCJ010143289">
    <property type="protein sequence ID" value="GEX98161.1"/>
    <property type="molecule type" value="Genomic_DNA"/>
</dbReference>
<feature type="transmembrane region" description="Helical" evidence="3">
    <location>
        <begin position="23"/>
        <end position="42"/>
    </location>
</feature>
<evidence type="ECO:0000259" key="4">
    <source>
        <dbReference type="Pfam" id="PF05970"/>
    </source>
</evidence>
<comment type="cofactor">
    <cofactor evidence="1">
        <name>Mg(2+)</name>
        <dbReference type="ChEBI" id="CHEBI:18420"/>
    </cofactor>
</comment>
<evidence type="ECO:0000256" key="1">
    <source>
        <dbReference type="RuleBase" id="RU363044"/>
    </source>
</evidence>
<dbReference type="SUPFAM" id="SSF52540">
    <property type="entry name" value="P-loop containing nucleoside triphosphate hydrolases"/>
    <property type="match status" value="2"/>
</dbReference>
<feature type="compositionally biased region" description="Polar residues" evidence="2">
    <location>
        <begin position="1294"/>
        <end position="1305"/>
    </location>
</feature>
<dbReference type="Pfam" id="PF05970">
    <property type="entry name" value="PIF1"/>
    <property type="match status" value="1"/>
</dbReference>
<keyword evidence="1" id="KW-0547">Nucleotide-binding</keyword>
<keyword evidence="1 7" id="KW-0347">Helicase</keyword>
<dbReference type="Gene3D" id="3.40.50.300">
    <property type="entry name" value="P-loop containing nucleotide triphosphate hydrolases"/>
    <property type="match status" value="1"/>
</dbReference>
<keyword evidence="1" id="KW-0378">Hydrolase</keyword>
<feature type="domain" description="DNA helicase Pif1-like DEAD-box helicase" evidence="4">
    <location>
        <begin position="818"/>
        <end position="988"/>
    </location>
</feature>
<dbReference type="InterPro" id="IPR025476">
    <property type="entry name" value="Helitron_helicase-like"/>
</dbReference>
<dbReference type="Gene3D" id="2.40.50.140">
    <property type="entry name" value="Nucleic acid-binding proteins"/>
    <property type="match status" value="1"/>
</dbReference>
<dbReference type="PANTHER" id="PTHR10492:SF96">
    <property type="entry name" value="ATP-DEPENDENT DNA HELICASE"/>
    <property type="match status" value="1"/>
</dbReference>
<sequence length="1363" mass="154508">MVVAFWLMLDVIAVNCLCWIDYVFVLLLMLLAIYSGTLFLLLQMKTKRKLVPKTVVMGSVRETGYLDVRGSCSGNVVKRESAVASVDNPQTGSVDSRNLPLTNDVVCNVHVGGGLVRIVNDRQTGSVDGRNLSLIADVVCDVDVGSHSYRAGIFTGNNVGGSGGPSTKRQHICFDHGNQQLLKLNNDTVADREFVGVTGTSPILHASDKNNRSDEAGASLGQNQKRSRDVTCTIKESSHSDSSSSTRRRLFINHRNLNMSNLNSNSTSINAYSTHHEAHTGPPSKYKYIGKCEHSCEHCGGRFWDPPRFLQLYVYDTQNEANNRMSYLSGDGSDLHRDIFQGLIELLDNHNTLVQLFRTAREKLLDEEVSPFKVRLYSVVRAREYELSTGDTLGAVVYESGPNTNMDYDIVIEECFGQPQPVNKLHPSHIALEFPLFFIYGEHGYSKEMKMVSVPGASSSKDRRLTMKAYYSYMLHDRVNSFNYLSKTGRLFQQYMVTTFCADEQNRIDWIREHQNDIRNDYLFGIYDAINRGNYDGSDFGGKLILPQSFTGGPRYMYAHYLDALAICRVHGNPSYFITFTFVYTVEFEKRGLPHCYTLIWVDENSWIQNHEDIDAFISVELSLPEVDPVCYRIISEFMIHGPCGEICPTAACIKNGPKCAKYFPKEYCDHTYMDHDGFVHYRRRDTGATTVKQNVQLDNGYVVPYNKQLVKTFYAQINVEYCGWTMLIEYLFKYISKGTDRIAARITPNNTHLPSSSRQPNIIIDQIKNYLDSRYIDFGIPLPPEDLMSVLQNRLLMEEKSYDRQLLVAERDKLIHKLNNYQRNIFDLIINAVATGIQELIFVYGHGGTGKTFFWKTIIYALRAVGKIVLAVVSSGIASLLLLSGRTTHPQFKLLLELNDSSTCLITKNTQLAVLLKETYIIIWDESPMNDRRCFEMLDRTLRDILNTPNKLFCGKSVMLRGDFRQTLPIKKKASKHAAYPMEFTRSRKKEVSTFTDWLLNVGDGIVGVPDELDPKNTSWIRIPKKFQLKNDENGLTKLIQFIYDEHSLLHPTAKGLQEKAIVSLKNDTAYLINAKVMSMLPGYTTTYTSHDEAMPHGHDGGEVELLYLTEYLNTLNFIGIPPHELKLKIGTPIMLLRNINIIGGLCNVLQIIDHRYEDMEQEKLRNRFLLAILRDIDPLDYQLLLQSNVNDGSATTSITCFSDQANTLTRDVNEVLAKLTDKNPFTLPPSLKELEGTTHIFQFHFDTMVTSRRPDFILDKVFDHTVLALPPPAPTQAPEPYIIPKSHHTSPKAETTLTNTSLGNPDMPEPPKPHTPPTIIFEPTIIETSIITFEHEQINKEGTHKQLPKTSTCKALFEHQP</sequence>
<keyword evidence="3" id="KW-0472">Membrane</keyword>
<dbReference type="EC" id="5.6.2.3" evidence="1"/>
<feature type="region of interest" description="Disordered" evidence="2">
    <location>
        <begin position="1275"/>
        <end position="1318"/>
    </location>
</feature>
<dbReference type="GO" id="GO:0006281">
    <property type="term" value="P:DNA repair"/>
    <property type="evidence" value="ECO:0007669"/>
    <property type="project" value="UniProtKB-KW"/>
</dbReference>
<evidence type="ECO:0000256" key="3">
    <source>
        <dbReference type="SAM" id="Phobius"/>
    </source>
</evidence>